<sequence length="313" mass="34711">MKRWNAVLCAVLLPVLLVSASCGTVLSKDKLLEIIPEDINTLNASHFIYAEERNFTVSPGMLENLHEWLLELDVERKEKFKDGEYPGQTIDGGESYDFRTPDGMTLFSFQDLGPDERYLVLDGEWYRLRGASSPPVQEHEGSESPAARRPMVMVDGALYLDTGRESPMGASAAISGEICSSTGVTELPTENGQSNFGFVGSRYVLEDETLYVNMDGKWIIFEQEAQQDKPPMLMVDGILYRSTGRGSAVHNRCGTLDGEITSSVDGAKLPAENGQSNFGTGFGYQFGSNDTIEVYMPEGEDCFRWIIFEPYSK</sequence>
<name>A0AAU8AAY9_9FIRM</name>
<proteinExistence type="predicted"/>
<evidence type="ECO:0000256" key="1">
    <source>
        <dbReference type="SAM" id="SignalP"/>
    </source>
</evidence>
<feature type="chain" id="PRO_5043560392" evidence="1">
    <location>
        <begin position="21"/>
        <end position="313"/>
    </location>
</feature>
<gene>
    <name evidence="2" type="ORF">PUP29_03060</name>
</gene>
<dbReference type="RefSeq" id="WP_353423825.1">
    <property type="nucleotide sequence ID" value="NZ_CP117826.1"/>
</dbReference>
<feature type="signal peptide" evidence="1">
    <location>
        <begin position="1"/>
        <end position="20"/>
    </location>
</feature>
<protein>
    <submittedName>
        <fullName evidence="2">Uncharacterized protein</fullName>
    </submittedName>
</protein>
<reference evidence="2" key="1">
    <citation type="submission" date="2023-02" db="EMBL/GenBank/DDBJ databases">
        <title>Gut commensal Christensenella minuta modulates host metabolism via a new class of secondary bile acids.</title>
        <authorList>
            <person name="Liu C."/>
        </authorList>
    </citation>
    <scope>NUCLEOTIDE SEQUENCE</scope>
    <source>
        <strain evidence="2">CA70</strain>
    </source>
</reference>
<dbReference type="AlphaFoldDB" id="A0AAU8AAY9"/>
<organism evidence="2">
    <name type="scientific">Christensenella massiliensis</name>
    <dbReference type="NCBI Taxonomy" id="1805714"/>
    <lineage>
        <taxon>Bacteria</taxon>
        <taxon>Bacillati</taxon>
        <taxon>Bacillota</taxon>
        <taxon>Clostridia</taxon>
        <taxon>Christensenellales</taxon>
        <taxon>Christensenellaceae</taxon>
        <taxon>Christensenella</taxon>
    </lineage>
</organism>
<dbReference type="PROSITE" id="PS51257">
    <property type="entry name" value="PROKAR_LIPOPROTEIN"/>
    <property type="match status" value="1"/>
</dbReference>
<dbReference type="EMBL" id="CP117826">
    <property type="protein sequence ID" value="XCC62916.1"/>
    <property type="molecule type" value="Genomic_DNA"/>
</dbReference>
<accession>A0AAU8AAY9</accession>
<evidence type="ECO:0000313" key="2">
    <source>
        <dbReference type="EMBL" id="XCC62916.1"/>
    </source>
</evidence>
<keyword evidence="1" id="KW-0732">Signal</keyword>